<dbReference type="Pfam" id="PF12191">
    <property type="entry name" value="stn_TNFRSF12A"/>
    <property type="match status" value="1"/>
</dbReference>
<feature type="transmembrane region" description="Helical" evidence="2">
    <location>
        <begin position="227"/>
        <end position="251"/>
    </location>
</feature>
<dbReference type="Gene3D" id="4.10.400.20">
    <property type="match status" value="1"/>
</dbReference>
<keyword evidence="2" id="KW-0812">Transmembrane</keyword>
<evidence type="ECO:0000256" key="2">
    <source>
        <dbReference type="SAM" id="Phobius"/>
    </source>
</evidence>
<comment type="caution">
    <text evidence="3">The sequence shown here is derived from an EMBL/GenBank/DDBJ whole genome shotgun (WGS) entry which is preliminary data.</text>
</comment>
<name>A0AAW1B732_CROAD</name>
<feature type="compositionally biased region" description="Basic and acidic residues" evidence="1">
    <location>
        <begin position="115"/>
        <end position="124"/>
    </location>
</feature>
<dbReference type="PANTHER" id="PTHR32037:SF2">
    <property type="entry name" value="TUMOR NECROSIS FACTOR RECEPTOR SUPERFAMILY MEMBER 12A"/>
    <property type="match status" value="1"/>
</dbReference>
<keyword evidence="3" id="KW-0675">Receptor</keyword>
<feature type="region of interest" description="Disordered" evidence="1">
    <location>
        <begin position="14"/>
        <end position="65"/>
    </location>
</feature>
<dbReference type="PRINTS" id="PR01962">
    <property type="entry name" value="TNFACTORR12"/>
</dbReference>
<evidence type="ECO:0000256" key="1">
    <source>
        <dbReference type="SAM" id="MobiDB-lite"/>
    </source>
</evidence>
<dbReference type="InterPro" id="IPR022316">
    <property type="entry name" value="TNFR_12"/>
</dbReference>
<keyword evidence="2" id="KW-0472">Membrane</keyword>
<dbReference type="GO" id="GO:0005886">
    <property type="term" value="C:plasma membrane"/>
    <property type="evidence" value="ECO:0007669"/>
    <property type="project" value="InterPro"/>
</dbReference>
<sequence>MIIIVTVAGFKTPRWKHERKSPNDGKRPVPGATGFPAQRDFREAGPGRAGPGQSSSAPSLSSPPPSFLLRPGRFLSCADSLPLPLLPPPHLPRRSKDGTRSLAARPPIPDCGGVSRREPGRAEPGRVFGIESERGWRSVACYRTSSVAAKEQRDSPAMLAWGVILGLLPVLLRSARGEPIAETSCPGGQSWSPDLEKCMDCSVCQRQNKNDFCSTCGDPQPTNTLNLWVLVGASLGAVFLASIIAGTIIYARCRRREKFTTPIEETGGHSAQESLIH</sequence>
<keyword evidence="2" id="KW-1133">Transmembrane helix</keyword>
<gene>
    <name evidence="3" type="ORF">NXF25_020962</name>
</gene>
<feature type="compositionally biased region" description="Low complexity" evidence="1">
    <location>
        <begin position="51"/>
        <end position="60"/>
    </location>
</feature>
<dbReference type="GO" id="GO:2001238">
    <property type="term" value="P:positive regulation of extrinsic apoptotic signaling pathway"/>
    <property type="evidence" value="ECO:0007669"/>
    <property type="project" value="TreeGrafter"/>
</dbReference>
<proteinExistence type="predicted"/>
<evidence type="ECO:0000313" key="3">
    <source>
        <dbReference type="EMBL" id="KAK9397601.1"/>
    </source>
</evidence>
<dbReference type="AlphaFoldDB" id="A0AAW1B732"/>
<protein>
    <submittedName>
        <fullName evidence="3">Tumor necrosis factor receptor superfamily member 12A-like</fullName>
    </submittedName>
</protein>
<feature type="region of interest" description="Disordered" evidence="1">
    <location>
        <begin position="86"/>
        <end position="124"/>
    </location>
</feature>
<reference evidence="3 4" key="1">
    <citation type="journal article" date="2024" name="Proc. Natl. Acad. Sci. U.S.A.">
        <title>The genetic regulatory architecture and epigenomic basis for age-related changes in rattlesnake venom.</title>
        <authorList>
            <person name="Hogan M.P."/>
            <person name="Holding M.L."/>
            <person name="Nystrom G.S."/>
            <person name="Colston T.J."/>
            <person name="Bartlett D.A."/>
            <person name="Mason A.J."/>
            <person name="Ellsworth S.A."/>
            <person name="Rautsaw R.M."/>
            <person name="Lawrence K.C."/>
            <person name="Strickland J.L."/>
            <person name="He B."/>
            <person name="Fraser P."/>
            <person name="Margres M.J."/>
            <person name="Gilbert D.M."/>
            <person name="Gibbs H.L."/>
            <person name="Parkinson C.L."/>
            <person name="Rokyta D.R."/>
        </authorList>
    </citation>
    <scope>NUCLEOTIDE SEQUENCE [LARGE SCALE GENOMIC DNA]</scope>
    <source>
        <strain evidence="3">DRR0105</strain>
    </source>
</reference>
<dbReference type="EMBL" id="JAOTOJ010000008">
    <property type="protein sequence ID" value="KAK9397601.1"/>
    <property type="molecule type" value="Genomic_DNA"/>
</dbReference>
<dbReference type="PANTHER" id="PTHR32037">
    <property type="entry name" value="TUMOR NECROSIS FACTOR RECEPTOR SUPERFAMILY MEMBER 12A"/>
    <property type="match status" value="1"/>
</dbReference>
<dbReference type="CDD" id="cd13413">
    <property type="entry name" value="TNFRSF12A"/>
    <property type="match status" value="1"/>
</dbReference>
<keyword evidence="4" id="KW-1185">Reference proteome</keyword>
<organism evidence="3 4">
    <name type="scientific">Crotalus adamanteus</name>
    <name type="common">Eastern diamondback rattlesnake</name>
    <dbReference type="NCBI Taxonomy" id="8729"/>
    <lineage>
        <taxon>Eukaryota</taxon>
        <taxon>Metazoa</taxon>
        <taxon>Chordata</taxon>
        <taxon>Craniata</taxon>
        <taxon>Vertebrata</taxon>
        <taxon>Euteleostomi</taxon>
        <taxon>Lepidosauria</taxon>
        <taxon>Squamata</taxon>
        <taxon>Bifurcata</taxon>
        <taxon>Unidentata</taxon>
        <taxon>Episquamata</taxon>
        <taxon>Toxicofera</taxon>
        <taxon>Serpentes</taxon>
        <taxon>Colubroidea</taxon>
        <taxon>Viperidae</taxon>
        <taxon>Crotalinae</taxon>
        <taxon>Crotalus</taxon>
    </lineage>
</organism>
<dbReference type="Proteomes" id="UP001474421">
    <property type="component" value="Unassembled WGS sequence"/>
</dbReference>
<evidence type="ECO:0000313" key="4">
    <source>
        <dbReference type="Proteomes" id="UP001474421"/>
    </source>
</evidence>
<accession>A0AAW1B732</accession>